<keyword evidence="1" id="KW-0812">Transmembrane</keyword>
<keyword evidence="1" id="KW-0472">Membrane</keyword>
<accession>A0A034WK10</accession>
<evidence type="ECO:0000256" key="1">
    <source>
        <dbReference type="SAM" id="Phobius"/>
    </source>
</evidence>
<feature type="transmembrane region" description="Helical" evidence="1">
    <location>
        <begin position="12"/>
        <end position="36"/>
    </location>
</feature>
<dbReference type="EMBL" id="GAKP01003943">
    <property type="protein sequence ID" value="JAC55009.1"/>
    <property type="molecule type" value="Transcribed_RNA"/>
</dbReference>
<sequence>MARVGKRKNLNCTQWTLVIIFVIYWLIFFPIIWFVIQPPAFQMSTTVTLLYALLFFAIFVLIYCIVYCCLKRCEQKRVQEQHNIQQVKEPSLTIEDDVERPEYMKTAYFSRKERPTSKRVLIPKVPEAEENKRATSMLYTPGDSNRDSAVTIMLYVDDSAEEKKVFVSKQELYFNGQQFLNTVDKRECGLAND</sequence>
<evidence type="ECO:0000313" key="2">
    <source>
        <dbReference type="EMBL" id="JAC55009.1"/>
    </source>
</evidence>
<protein>
    <submittedName>
        <fullName evidence="2">Uncharacterized protein</fullName>
    </submittedName>
</protein>
<feature type="transmembrane region" description="Helical" evidence="1">
    <location>
        <begin position="48"/>
        <end position="70"/>
    </location>
</feature>
<dbReference type="AlphaFoldDB" id="A0A034WK10"/>
<keyword evidence="1" id="KW-1133">Transmembrane helix</keyword>
<reference evidence="2" key="1">
    <citation type="journal article" date="2014" name="BMC Genomics">
        <title>Characterizing the developmental transcriptome of the oriental fruit fly, Bactrocera dorsalis (Diptera: Tephritidae) through comparative genomic analysis with Drosophila melanogaster utilizing modENCODE datasets.</title>
        <authorList>
            <person name="Geib S.M."/>
            <person name="Calla B."/>
            <person name="Hall B."/>
            <person name="Hou S."/>
            <person name="Manoukis N.C."/>
        </authorList>
    </citation>
    <scope>NUCLEOTIDE SEQUENCE</scope>
    <source>
        <strain evidence="2">Punador</strain>
    </source>
</reference>
<proteinExistence type="predicted"/>
<name>A0A034WK10_BACDO</name>
<organism evidence="2">
    <name type="scientific">Bactrocera dorsalis</name>
    <name type="common">Oriental fruit fly</name>
    <name type="synonym">Dacus dorsalis</name>
    <dbReference type="NCBI Taxonomy" id="27457"/>
    <lineage>
        <taxon>Eukaryota</taxon>
        <taxon>Metazoa</taxon>
        <taxon>Ecdysozoa</taxon>
        <taxon>Arthropoda</taxon>
        <taxon>Hexapoda</taxon>
        <taxon>Insecta</taxon>
        <taxon>Pterygota</taxon>
        <taxon>Neoptera</taxon>
        <taxon>Endopterygota</taxon>
        <taxon>Diptera</taxon>
        <taxon>Brachycera</taxon>
        <taxon>Muscomorpha</taxon>
        <taxon>Tephritoidea</taxon>
        <taxon>Tephritidae</taxon>
        <taxon>Bactrocera</taxon>
        <taxon>Bactrocera</taxon>
    </lineage>
</organism>